<protein>
    <submittedName>
        <fullName evidence="1">Uncharacterized protein</fullName>
    </submittedName>
</protein>
<accession>A0A1I6W6L6</accession>
<evidence type="ECO:0000313" key="1">
    <source>
        <dbReference type="EMBL" id="SFT21590.1"/>
    </source>
</evidence>
<reference evidence="2" key="1">
    <citation type="submission" date="2016-10" db="EMBL/GenBank/DDBJ databases">
        <authorList>
            <person name="Varghese N."/>
            <person name="Submissions S."/>
        </authorList>
    </citation>
    <scope>NUCLEOTIDE SEQUENCE [LARGE SCALE GENOMIC DNA]</scope>
    <source>
        <strain evidence="2">DSM 26894</strain>
    </source>
</reference>
<proteinExistence type="predicted"/>
<evidence type="ECO:0000313" key="2">
    <source>
        <dbReference type="Proteomes" id="UP000199392"/>
    </source>
</evidence>
<gene>
    <name evidence="1" type="ORF">SAMN04488050_11586</name>
</gene>
<dbReference type="STRING" id="311180.SAMN04488050_11586"/>
<dbReference type="RefSeq" id="WP_245696242.1">
    <property type="nucleotide sequence ID" value="NZ_FNCL01000021.1"/>
</dbReference>
<dbReference type="AlphaFoldDB" id="A0A1I6W6L6"/>
<organism evidence="1 2">
    <name type="scientific">Alloyangia pacifica</name>
    <dbReference type="NCBI Taxonomy" id="311180"/>
    <lineage>
        <taxon>Bacteria</taxon>
        <taxon>Pseudomonadati</taxon>
        <taxon>Pseudomonadota</taxon>
        <taxon>Alphaproteobacteria</taxon>
        <taxon>Rhodobacterales</taxon>
        <taxon>Roseobacteraceae</taxon>
        <taxon>Alloyangia</taxon>
    </lineage>
</organism>
<keyword evidence="2" id="KW-1185">Reference proteome</keyword>
<dbReference type="EMBL" id="FOZW01000015">
    <property type="protein sequence ID" value="SFT21590.1"/>
    <property type="molecule type" value="Genomic_DNA"/>
</dbReference>
<sequence>MAKLRIRHARKIAGAAILASEVAIGAPRTAQAYQVDCAILICLAGGWPSTAECAEARETFIERITPSPIEPPLQIWNCPLGASYDRDRDETPLPRLVPIAARSAPDVHEPGTAVLPSVLGKTLGALSTDPMTALALAAQDGNQSHAADVDISGPEFDFVRSIRVYHVALARQREIGSEESHCRRTQNVQIGTYGEHGAFGWSDSSVDDLPAAFEGLDGWGEDCPSIHARAVFVDWRDYSGSYGFEQVNY</sequence>
<name>A0A1I6W6L6_9RHOB</name>
<dbReference type="Proteomes" id="UP000199392">
    <property type="component" value="Unassembled WGS sequence"/>
</dbReference>